<reference evidence="8" key="1">
    <citation type="journal article" date="2020" name="Stud. Mycol.">
        <title>101 Dothideomycetes genomes: a test case for predicting lifestyles and emergence of pathogens.</title>
        <authorList>
            <person name="Haridas S."/>
            <person name="Albert R."/>
            <person name="Binder M."/>
            <person name="Bloem J."/>
            <person name="Labutti K."/>
            <person name="Salamov A."/>
            <person name="Andreopoulos B."/>
            <person name="Baker S."/>
            <person name="Barry K."/>
            <person name="Bills G."/>
            <person name="Bluhm B."/>
            <person name="Cannon C."/>
            <person name="Castanera R."/>
            <person name="Culley D."/>
            <person name="Daum C."/>
            <person name="Ezra D."/>
            <person name="Gonzalez J."/>
            <person name="Henrissat B."/>
            <person name="Kuo A."/>
            <person name="Liang C."/>
            <person name="Lipzen A."/>
            <person name="Lutzoni F."/>
            <person name="Magnuson J."/>
            <person name="Mondo S."/>
            <person name="Nolan M."/>
            <person name="Ohm R."/>
            <person name="Pangilinan J."/>
            <person name="Park H.-J."/>
            <person name="Ramirez L."/>
            <person name="Alfaro M."/>
            <person name="Sun H."/>
            <person name="Tritt A."/>
            <person name="Yoshinaga Y."/>
            <person name="Zwiers L.-H."/>
            <person name="Turgeon B."/>
            <person name="Goodwin S."/>
            <person name="Spatafora J."/>
            <person name="Crous P."/>
            <person name="Grigoriev I."/>
        </authorList>
    </citation>
    <scope>NUCLEOTIDE SEQUENCE</scope>
    <source>
        <strain evidence="8">CBS 130266</strain>
    </source>
</reference>
<comment type="caution">
    <text evidence="8">The sequence shown here is derived from an EMBL/GenBank/DDBJ whole genome shotgun (WGS) entry which is preliminary data.</text>
</comment>
<evidence type="ECO:0000256" key="1">
    <source>
        <dbReference type="ARBA" id="ARBA00022408"/>
    </source>
</evidence>
<comment type="subcellular location">
    <subcellularLocation>
        <location evidence="5">Nucleus</location>
    </subcellularLocation>
</comment>
<dbReference type="GO" id="GO:0006355">
    <property type="term" value="P:regulation of DNA-templated transcription"/>
    <property type="evidence" value="ECO:0007669"/>
    <property type="project" value="InterPro"/>
</dbReference>
<name>A0A9P4TZK6_9PEZI</name>
<evidence type="ECO:0000256" key="2">
    <source>
        <dbReference type="ARBA" id="ARBA00023015"/>
    </source>
</evidence>
<organism evidence="8 9">
    <name type="scientific">Tothia fuscella</name>
    <dbReference type="NCBI Taxonomy" id="1048955"/>
    <lineage>
        <taxon>Eukaryota</taxon>
        <taxon>Fungi</taxon>
        <taxon>Dikarya</taxon>
        <taxon>Ascomycota</taxon>
        <taxon>Pezizomycotina</taxon>
        <taxon>Dothideomycetes</taxon>
        <taxon>Pleosporomycetidae</taxon>
        <taxon>Venturiales</taxon>
        <taxon>Cylindrosympodiaceae</taxon>
        <taxon>Tothia</taxon>
    </lineage>
</organism>
<dbReference type="GO" id="GO:0000785">
    <property type="term" value="C:chromatin"/>
    <property type="evidence" value="ECO:0007669"/>
    <property type="project" value="UniProtKB-ARBA"/>
</dbReference>
<keyword evidence="3" id="KW-0804">Transcription</keyword>
<evidence type="ECO:0000313" key="9">
    <source>
        <dbReference type="Proteomes" id="UP000800235"/>
    </source>
</evidence>
<evidence type="ECO:0000256" key="5">
    <source>
        <dbReference type="PROSITE-ProRule" id="PRU00376"/>
    </source>
</evidence>
<dbReference type="Pfam" id="PF03366">
    <property type="entry name" value="YEATS"/>
    <property type="match status" value="1"/>
</dbReference>
<dbReference type="InterPro" id="IPR038704">
    <property type="entry name" value="YEAST_sf"/>
</dbReference>
<dbReference type="EMBL" id="MU007035">
    <property type="protein sequence ID" value="KAF2431018.1"/>
    <property type="molecule type" value="Genomic_DNA"/>
</dbReference>
<dbReference type="InterPro" id="IPR055129">
    <property type="entry name" value="YEATS_dom"/>
</dbReference>
<dbReference type="Gene3D" id="2.60.40.1970">
    <property type="entry name" value="YEATS domain"/>
    <property type="match status" value="1"/>
</dbReference>
<keyword evidence="9" id="KW-1185">Reference proteome</keyword>
<protein>
    <recommendedName>
        <fullName evidence="1">Protein AF-9 homolog</fullName>
    </recommendedName>
</protein>
<feature type="region of interest" description="Disordered" evidence="6">
    <location>
        <begin position="1"/>
        <end position="22"/>
    </location>
</feature>
<feature type="compositionally biased region" description="Basic residues" evidence="6">
    <location>
        <begin position="1"/>
        <end position="13"/>
    </location>
</feature>
<proteinExistence type="predicted"/>
<dbReference type="GO" id="GO:0005634">
    <property type="term" value="C:nucleus"/>
    <property type="evidence" value="ECO:0007669"/>
    <property type="project" value="UniProtKB-SubCell"/>
</dbReference>
<evidence type="ECO:0000259" key="7">
    <source>
        <dbReference type="PROSITE" id="PS51037"/>
    </source>
</evidence>
<gene>
    <name evidence="8" type="ORF">EJ08DRAFT_696955</name>
</gene>
<dbReference type="PROSITE" id="PS51037">
    <property type="entry name" value="YEATS"/>
    <property type="match status" value="1"/>
</dbReference>
<evidence type="ECO:0000256" key="6">
    <source>
        <dbReference type="SAM" id="MobiDB-lite"/>
    </source>
</evidence>
<dbReference type="PANTHER" id="PTHR47573:SF1">
    <property type="entry name" value="PROTEIN AF-9 HOMOLOG"/>
    <property type="match status" value="1"/>
</dbReference>
<dbReference type="OrthoDB" id="16041at2759"/>
<dbReference type="AlphaFoldDB" id="A0A9P4TZK6"/>
<evidence type="ECO:0000256" key="3">
    <source>
        <dbReference type="ARBA" id="ARBA00023163"/>
    </source>
</evidence>
<dbReference type="InterPro" id="IPR005033">
    <property type="entry name" value="YEATS"/>
</dbReference>
<sequence length="296" mass="33487">MSNKANKRVKGKKISRDFSRAPTPSYNNAIHHLIGSEAWKLTDEELKAPNIRNRDPLPHAGWRVYVRPVPGGPSLTDWLKRVTFTLHETFANPVRSVESVNPVTGGFELQETAYGGFQIIVKVYFQQYATEKQQQRQHYLLLEPYVGDADPERALHERERLWKAGGGICRSETVEVIEFNEPTELLFDALTSNTQWDYLQAKSKGKGRAGYSVADNEDRIVGEPPANAEPGSLWSKEHEDALVETLRKMGDQCDEQLKKTLERSLELNQANGQMKEGAAIDEKLLALYESLPPKKK</sequence>
<dbReference type="PANTHER" id="PTHR47573">
    <property type="entry name" value="PROTEIN AF-9 HOMOLOG"/>
    <property type="match status" value="1"/>
</dbReference>
<dbReference type="Proteomes" id="UP000800235">
    <property type="component" value="Unassembled WGS sequence"/>
</dbReference>
<evidence type="ECO:0000256" key="4">
    <source>
        <dbReference type="ARBA" id="ARBA00023242"/>
    </source>
</evidence>
<feature type="domain" description="YEATS" evidence="7">
    <location>
        <begin position="22"/>
        <end position="193"/>
    </location>
</feature>
<keyword evidence="2" id="KW-0805">Transcription regulation</keyword>
<keyword evidence="4 5" id="KW-0539">Nucleus</keyword>
<accession>A0A9P4TZK6</accession>
<evidence type="ECO:0000313" key="8">
    <source>
        <dbReference type="EMBL" id="KAF2431018.1"/>
    </source>
</evidence>